<evidence type="ECO:0000313" key="1">
    <source>
        <dbReference type="EMBL" id="MEK0184525.1"/>
    </source>
</evidence>
<protein>
    <submittedName>
        <fullName evidence="1">Uncharacterized protein</fullName>
    </submittedName>
</protein>
<sequence>MNSTNSPMTSTPTIATPLTWTQLEALTDFQVDRTNGPTNAQSRLRLFGKTESDVRVTLYRDNHAWCPY</sequence>
<organism evidence="1 2">
    <name type="scientific">Microcoleus anatoxicus PTRS2</name>
    <dbReference type="NCBI Taxonomy" id="2705321"/>
    <lineage>
        <taxon>Bacteria</taxon>
        <taxon>Bacillati</taxon>
        <taxon>Cyanobacteriota</taxon>
        <taxon>Cyanophyceae</taxon>
        <taxon>Oscillatoriophycideae</taxon>
        <taxon>Oscillatoriales</taxon>
        <taxon>Microcoleaceae</taxon>
        <taxon>Microcoleus</taxon>
        <taxon>Microcoleus anatoxicus</taxon>
    </lineage>
</organism>
<comment type="caution">
    <text evidence="1">The sequence shown here is derived from an EMBL/GenBank/DDBJ whole genome shotgun (WGS) entry which is preliminary data.</text>
</comment>
<dbReference type="EMBL" id="JBBLXS010000057">
    <property type="protein sequence ID" value="MEK0184525.1"/>
    <property type="molecule type" value="Genomic_DNA"/>
</dbReference>
<reference evidence="1 2" key="1">
    <citation type="journal article" date="2020" name="Harmful Algae">
        <title>Molecular and morphological characterization of a novel dihydroanatoxin-a producing Microcoleus species (cyanobacteria) from the Russian River, California, USA.</title>
        <authorList>
            <person name="Conklin K.Y."/>
            <person name="Stancheva R."/>
            <person name="Otten T.G."/>
            <person name="Fadness R."/>
            <person name="Boyer G.L."/>
            <person name="Read B."/>
            <person name="Zhang X."/>
            <person name="Sheath R.G."/>
        </authorList>
    </citation>
    <scope>NUCLEOTIDE SEQUENCE [LARGE SCALE GENOMIC DNA]</scope>
    <source>
        <strain evidence="1 2">PTRS2</strain>
    </source>
</reference>
<evidence type="ECO:0000313" key="2">
    <source>
        <dbReference type="Proteomes" id="UP001384579"/>
    </source>
</evidence>
<name>A0ABU8YJI8_9CYAN</name>
<accession>A0ABU8YJI8</accession>
<keyword evidence="2" id="KW-1185">Reference proteome</keyword>
<dbReference type="Proteomes" id="UP001384579">
    <property type="component" value="Unassembled WGS sequence"/>
</dbReference>
<feature type="non-terminal residue" evidence="1">
    <location>
        <position position="68"/>
    </location>
</feature>
<proteinExistence type="predicted"/>
<gene>
    <name evidence="1" type="ORF">WMG39_06605</name>
</gene>